<dbReference type="Pfam" id="PF02518">
    <property type="entry name" value="HATPase_c"/>
    <property type="match status" value="1"/>
</dbReference>
<proteinExistence type="predicted"/>
<reference evidence="11" key="1">
    <citation type="submission" date="2015-08" db="EMBL/GenBank/DDBJ databases">
        <title>Candidatus Bacteriodes Periocalifornicus.</title>
        <authorList>
            <person name="McLean J.S."/>
            <person name="Kelley S."/>
        </authorList>
    </citation>
    <scope>NUCLEOTIDE SEQUENCE [LARGE SCALE GENOMIC DNA]</scope>
    <source>
        <strain evidence="11">12B</strain>
    </source>
</reference>
<keyword evidence="12" id="KW-1185">Reference proteome</keyword>
<evidence type="ECO:0000256" key="5">
    <source>
        <dbReference type="ARBA" id="ARBA00022741"/>
    </source>
</evidence>
<evidence type="ECO:0000256" key="1">
    <source>
        <dbReference type="ARBA" id="ARBA00000085"/>
    </source>
</evidence>
<dbReference type="SMART" id="SM00387">
    <property type="entry name" value="HATPase_c"/>
    <property type="match status" value="1"/>
</dbReference>
<dbReference type="SUPFAM" id="SSF47384">
    <property type="entry name" value="Homodimeric domain of signal transducing histidine kinase"/>
    <property type="match status" value="1"/>
</dbReference>
<dbReference type="PANTHER" id="PTHR43065:SF10">
    <property type="entry name" value="PEROXIDE STRESS-ACTIVATED HISTIDINE KINASE MAK3"/>
    <property type="match status" value="1"/>
</dbReference>
<dbReference type="SUPFAM" id="SSF55874">
    <property type="entry name" value="ATPase domain of HSP90 chaperone/DNA topoisomerase II/histidine kinase"/>
    <property type="match status" value="1"/>
</dbReference>
<keyword evidence="7" id="KW-0067">ATP-binding</keyword>
<protein>
    <recommendedName>
        <fullName evidence="2">histidine kinase</fullName>
        <ecNumber evidence="2">2.7.13.3</ecNumber>
    </recommendedName>
</protein>
<evidence type="ECO:0000256" key="6">
    <source>
        <dbReference type="ARBA" id="ARBA00022777"/>
    </source>
</evidence>
<dbReference type="InterPro" id="IPR005467">
    <property type="entry name" value="His_kinase_dom"/>
</dbReference>
<accession>A0A0Q4B7B7</accession>
<dbReference type="InterPro" id="IPR036097">
    <property type="entry name" value="HisK_dim/P_sf"/>
</dbReference>
<dbReference type="GO" id="GO:0005524">
    <property type="term" value="F:ATP binding"/>
    <property type="evidence" value="ECO:0007669"/>
    <property type="project" value="UniProtKB-KW"/>
</dbReference>
<feature type="transmembrane region" description="Helical" evidence="9">
    <location>
        <begin position="145"/>
        <end position="163"/>
    </location>
</feature>
<evidence type="ECO:0000256" key="2">
    <source>
        <dbReference type="ARBA" id="ARBA00012438"/>
    </source>
</evidence>
<dbReference type="PRINTS" id="PR00344">
    <property type="entry name" value="BCTRLSENSOR"/>
</dbReference>
<dbReference type="Gene3D" id="3.30.565.10">
    <property type="entry name" value="Histidine kinase-like ATPase, C-terminal domain"/>
    <property type="match status" value="1"/>
</dbReference>
<dbReference type="STRING" id="1702214.AL399_07345"/>
<dbReference type="PATRIC" id="fig|1702214.3.peg.1063"/>
<keyword evidence="4" id="KW-0808">Transferase</keyword>
<dbReference type="PROSITE" id="PS50109">
    <property type="entry name" value="HIS_KIN"/>
    <property type="match status" value="1"/>
</dbReference>
<evidence type="ECO:0000256" key="9">
    <source>
        <dbReference type="SAM" id="Phobius"/>
    </source>
</evidence>
<dbReference type="InterPro" id="IPR036890">
    <property type="entry name" value="HATPase_C_sf"/>
</dbReference>
<evidence type="ECO:0000313" key="11">
    <source>
        <dbReference type="EMBL" id="KQM08442.1"/>
    </source>
</evidence>
<comment type="catalytic activity">
    <reaction evidence="1">
        <text>ATP + protein L-histidine = ADP + protein N-phospho-L-histidine.</text>
        <dbReference type="EC" id="2.7.13.3"/>
    </reaction>
</comment>
<evidence type="ECO:0000256" key="4">
    <source>
        <dbReference type="ARBA" id="ARBA00022679"/>
    </source>
</evidence>
<dbReference type="InterPro" id="IPR004358">
    <property type="entry name" value="Sig_transdc_His_kin-like_C"/>
</dbReference>
<comment type="caution">
    <text evidence="11">The sequence shown here is derived from an EMBL/GenBank/DDBJ whole genome shotgun (WGS) entry which is preliminary data.</text>
</comment>
<name>A0A0Q4B7B7_9BACT</name>
<dbReference type="InterPro" id="IPR003661">
    <property type="entry name" value="HisK_dim/P_dom"/>
</dbReference>
<feature type="transmembrane region" description="Helical" evidence="9">
    <location>
        <begin position="7"/>
        <end position="26"/>
    </location>
</feature>
<evidence type="ECO:0000256" key="8">
    <source>
        <dbReference type="ARBA" id="ARBA00023012"/>
    </source>
</evidence>
<keyword evidence="8" id="KW-0902">Two-component regulatory system</keyword>
<dbReference type="CDD" id="cd00082">
    <property type="entry name" value="HisKA"/>
    <property type="match status" value="1"/>
</dbReference>
<dbReference type="InterPro" id="IPR003594">
    <property type="entry name" value="HATPase_dom"/>
</dbReference>
<feature type="domain" description="Histidine kinase" evidence="10">
    <location>
        <begin position="180"/>
        <end position="382"/>
    </location>
</feature>
<keyword evidence="9" id="KW-0812">Transmembrane</keyword>
<organism evidence="11 12">
    <name type="scientific">Candidatus [Bacteroides] periocalifornicus</name>
    <dbReference type="NCBI Taxonomy" id="1702214"/>
    <lineage>
        <taxon>Bacteria</taxon>
        <taxon>Pseudomonadati</taxon>
        <taxon>Bacteroidota</taxon>
    </lineage>
</organism>
<dbReference type="EC" id="2.7.13.3" evidence="2"/>
<dbReference type="AlphaFoldDB" id="A0A0Q4B7B7"/>
<sequence length="392" mass="44383">MVNRTRLLNALLVLLGVGVIAFTLAITSRQASTLAQEEREKIDLWAEATRQMANADVAPADYSLLLKVIQGNYTLPSVLTDADRFPIATRNIPDRYLSHPEELPEFIEQLALEHEPIEIVLPSGEVNYVFYGSSEVLRGLRHYPYVQLLFIIVLTLLGFLMFWQTRRAEQNRVWVGLAKETAHQLGTPISSLMGWAQYLQEENTNPELAESLALDVERLQRVAQRFSKIGAKPQLEDTDLQGTLEQSIAYIRPRIPHRVMLSFVAPSFSMDVPHNSILIQWVIENLVRNSVDAIGRRGSINVELHYTPNRAIVDCTDTGKGMGKRARRMVFNPGYSTKQRGWGLGLSLAKRIVKQYHHGRIYVLQSEPGKGTTFRIELRAVPYSKIKLQGEL</sequence>
<keyword evidence="3" id="KW-0597">Phosphoprotein</keyword>
<dbReference type="EMBL" id="LIIK01000038">
    <property type="protein sequence ID" value="KQM08442.1"/>
    <property type="molecule type" value="Genomic_DNA"/>
</dbReference>
<dbReference type="Proteomes" id="UP000054172">
    <property type="component" value="Unassembled WGS sequence"/>
</dbReference>
<evidence type="ECO:0000313" key="12">
    <source>
        <dbReference type="Proteomes" id="UP000054172"/>
    </source>
</evidence>
<keyword evidence="5" id="KW-0547">Nucleotide-binding</keyword>
<evidence type="ECO:0000259" key="10">
    <source>
        <dbReference type="PROSITE" id="PS50109"/>
    </source>
</evidence>
<gene>
    <name evidence="11" type="ORF">AL399_07345</name>
</gene>
<dbReference type="GO" id="GO:0000155">
    <property type="term" value="F:phosphorelay sensor kinase activity"/>
    <property type="evidence" value="ECO:0007669"/>
    <property type="project" value="InterPro"/>
</dbReference>
<evidence type="ECO:0000256" key="3">
    <source>
        <dbReference type="ARBA" id="ARBA00022553"/>
    </source>
</evidence>
<dbReference type="PANTHER" id="PTHR43065">
    <property type="entry name" value="SENSOR HISTIDINE KINASE"/>
    <property type="match status" value="1"/>
</dbReference>
<keyword evidence="9" id="KW-1133">Transmembrane helix</keyword>
<keyword evidence="6" id="KW-0418">Kinase</keyword>
<keyword evidence="9" id="KW-0472">Membrane</keyword>
<evidence type="ECO:0000256" key="7">
    <source>
        <dbReference type="ARBA" id="ARBA00022840"/>
    </source>
</evidence>